<name>A0ABS9MH87_9FIRM</name>
<evidence type="ECO:0000256" key="1">
    <source>
        <dbReference type="SAM" id="MobiDB-lite"/>
    </source>
</evidence>
<evidence type="ECO:0008006" key="4">
    <source>
        <dbReference type="Google" id="ProtNLM"/>
    </source>
</evidence>
<keyword evidence="3" id="KW-1185">Reference proteome</keyword>
<feature type="compositionally biased region" description="Basic and acidic residues" evidence="1">
    <location>
        <begin position="640"/>
        <end position="649"/>
    </location>
</feature>
<evidence type="ECO:0000313" key="2">
    <source>
        <dbReference type="EMBL" id="MCG4609779.1"/>
    </source>
</evidence>
<proteinExistence type="predicted"/>
<dbReference type="EMBL" id="JAKNHQ010000002">
    <property type="protein sequence ID" value="MCG4609779.1"/>
    <property type="molecule type" value="Genomic_DNA"/>
</dbReference>
<accession>A0ABS9MH87</accession>
<dbReference type="RefSeq" id="WP_191362496.1">
    <property type="nucleotide sequence ID" value="NZ_JAKNHQ010000002.1"/>
</dbReference>
<organism evidence="2 3">
    <name type="scientific">Anaeromassilibacillus senegalensis</name>
    <dbReference type="NCBI Taxonomy" id="1673717"/>
    <lineage>
        <taxon>Bacteria</taxon>
        <taxon>Bacillati</taxon>
        <taxon>Bacillota</taxon>
        <taxon>Clostridia</taxon>
        <taxon>Eubacteriales</taxon>
        <taxon>Acutalibacteraceae</taxon>
        <taxon>Anaeromassilibacillus</taxon>
    </lineage>
</organism>
<dbReference type="Proteomes" id="UP001298681">
    <property type="component" value="Unassembled WGS sequence"/>
</dbReference>
<gene>
    <name evidence="2" type="ORF">L0P57_02315</name>
</gene>
<comment type="caution">
    <text evidence="2">The sequence shown here is derived from an EMBL/GenBank/DDBJ whole genome shotgun (WGS) entry which is preliminary data.</text>
</comment>
<feature type="region of interest" description="Disordered" evidence="1">
    <location>
        <begin position="640"/>
        <end position="660"/>
    </location>
</feature>
<protein>
    <recommendedName>
        <fullName evidence="4">Sel1 repeat family protein</fullName>
    </recommendedName>
</protein>
<sequence>MGLFKKKITDQLYAGSQFFQNGRVAGKPKDRRDFYAKAIEAARKSDNTAVRNADIENYICFLLTDTGPKADLGLVRRLIAQQEPEEFRRDISAWVDEMERLGIGKVGDSRQEMQDFLLKAAGNGSFVAADIGWRVYGTNRYSLGTRGGEFEKAFIEAAFSGYGPAAAVFLAREKQRAQNGDTPHQLKFWDEFVNVTLAGSRPLPPLPESLGKLDEARRLDESVVQATKVALTEEWDQMRRRRDQLLSRISELEACALRDEGPTMDEVLEEISCFCDWILVREEMYSFSRENRGITLEGSDEEKFSHFEGMACRAPLEPWSRPDYGREAETLFRRGRSLEHQARRFPEIVRLYRQAAELGHGEAMYRLHSMGSFWPGATNGWDSIKYDPAKFGWPMAGSWRHPIWKSDDMACVFQLARQGDVEGIRHISEMLIDLRQKYRGDTTGIYKAVDWECETIMDLQMEYTGLLSDMGDTEAAFHLVWLHFLYDSEKLQRRFWGTARNRCQKELFRRGGGLGCYLAPCYNDVFGIASEDSLAVARKAEEMGLTGAVEALRLHFESIEQAARANEAQRQAYQRMAMVEARREAVAQGMDEYRSKLDWAERAHSYGTGGSGVTREEAHILGEVSTEQYTRERLIRSELEDSQRRKLEDAFDSSHGFKDD</sequence>
<evidence type="ECO:0000313" key="3">
    <source>
        <dbReference type="Proteomes" id="UP001298681"/>
    </source>
</evidence>
<reference evidence="2 3" key="1">
    <citation type="submission" date="2022-01" db="EMBL/GenBank/DDBJ databases">
        <title>Collection of gut derived symbiotic bacterial strains cultured from healthy donors.</title>
        <authorList>
            <person name="Lin H."/>
            <person name="Kohout C."/>
            <person name="Waligurski E."/>
            <person name="Pamer E.G."/>
        </authorList>
    </citation>
    <scope>NUCLEOTIDE SEQUENCE [LARGE SCALE GENOMIC DNA]</scope>
    <source>
        <strain evidence="2 3">DFI.7.58</strain>
    </source>
</reference>